<evidence type="ECO:0000256" key="1">
    <source>
        <dbReference type="ARBA" id="ARBA00004141"/>
    </source>
</evidence>
<evidence type="ECO:0000313" key="8">
    <source>
        <dbReference type="Proteomes" id="UP001597083"/>
    </source>
</evidence>
<accession>A0ABW3CD70</accession>
<comment type="caution">
    <text evidence="7">The sequence shown here is derived from an EMBL/GenBank/DDBJ whole genome shotgun (WGS) entry which is preliminary data.</text>
</comment>
<evidence type="ECO:0000256" key="3">
    <source>
        <dbReference type="ARBA" id="ARBA00022989"/>
    </source>
</evidence>
<dbReference type="Proteomes" id="UP001597083">
    <property type="component" value="Unassembled WGS sequence"/>
</dbReference>
<comment type="subcellular location">
    <subcellularLocation>
        <location evidence="1">Membrane</location>
        <topology evidence="1">Multi-pass membrane protein</topology>
    </subcellularLocation>
</comment>
<feature type="transmembrane region" description="Helical" evidence="5">
    <location>
        <begin position="25"/>
        <end position="47"/>
    </location>
</feature>
<dbReference type="EMBL" id="JBHTIR010000643">
    <property type="protein sequence ID" value="MFD0851628.1"/>
    <property type="molecule type" value="Genomic_DNA"/>
</dbReference>
<keyword evidence="2 5" id="KW-0812">Transmembrane</keyword>
<dbReference type="PANTHER" id="PTHR43229">
    <property type="entry name" value="NODULATION PROTEIN J"/>
    <property type="match status" value="1"/>
</dbReference>
<evidence type="ECO:0000256" key="4">
    <source>
        <dbReference type="ARBA" id="ARBA00023136"/>
    </source>
</evidence>
<evidence type="ECO:0000313" key="7">
    <source>
        <dbReference type="EMBL" id="MFD0851628.1"/>
    </source>
</evidence>
<reference evidence="8" key="1">
    <citation type="journal article" date="2019" name="Int. J. Syst. Evol. Microbiol.">
        <title>The Global Catalogue of Microorganisms (GCM) 10K type strain sequencing project: providing services to taxonomists for standard genome sequencing and annotation.</title>
        <authorList>
            <consortium name="The Broad Institute Genomics Platform"/>
            <consortium name="The Broad Institute Genome Sequencing Center for Infectious Disease"/>
            <person name="Wu L."/>
            <person name="Ma J."/>
        </authorList>
    </citation>
    <scope>NUCLEOTIDE SEQUENCE [LARGE SCALE GENOMIC DNA]</scope>
    <source>
        <strain evidence="8">JCM 31696</strain>
    </source>
</reference>
<evidence type="ECO:0000259" key="6">
    <source>
        <dbReference type="Pfam" id="PF01061"/>
    </source>
</evidence>
<proteinExistence type="predicted"/>
<dbReference type="Pfam" id="PF01061">
    <property type="entry name" value="ABC2_membrane"/>
    <property type="match status" value="1"/>
</dbReference>
<evidence type="ECO:0000256" key="2">
    <source>
        <dbReference type="ARBA" id="ARBA00022692"/>
    </source>
</evidence>
<feature type="transmembrane region" description="Helical" evidence="5">
    <location>
        <begin position="133"/>
        <end position="153"/>
    </location>
</feature>
<gene>
    <name evidence="7" type="ORF">ACFQ07_05330</name>
</gene>
<dbReference type="InterPro" id="IPR051784">
    <property type="entry name" value="Nod_factor_ABC_transporter"/>
</dbReference>
<keyword evidence="3 5" id="KW-1133">Transmembrane helix</keyword>
<feature type="non-terminal residue" evidence="7">
    <location>
        <position position="155"/>
    </location>
</feature>
<keyword evidence="4 5" id="KW-0472">Membrane</keyword>
<dbReference type="PANTHER" id="PTHR43229:SF2">
    <property type="entry name" value="NODULATION PROTEIN J"/>
    <property type="match status" value="1"/>
</dbReference>
<feature type="transmembrane region" description="Helical" evidence="5">
    <location>
        <begin position="53"/>
        <end position="77"/>
    </location>
</feature>
<evidence type="ECO:0000256" key="5">
    <source>
        <dbReference type="SAM" id="Phobius"/>
    </source>
</evidence>
<sequence length="155" mass="16472">MSELAALPVLAGRSLRMTFRNLESLLLAVLLPVMVMLLFVYLFGGAINTGGDYVTYAVPGVMIMCASYGASMTAVILATDLQEGIIDRFRSMNIGGRLMIFGHVTASTMRNLISVVVTFAVAFAVGFRPEADALQWLAAAAMIIAFIVAMAALSA</sequence>
<feature type="transmembrane region" description="Helical" evidence="5">
    <location>
        <begin position="98"/>
        <end position="127"/>
    </location>
</feature>
<keyword evidence="8" id="KW-1185">Reference proteome</keyword>
<organism evidence="7 8">
    <name type="scientific">Actinomadura adrarensis</name>
    <dbReference type="NCBI Taxonomy" id="1819600"/>
    <lineage>
        <taxon>Bacteria</taxon>
        <taxon>Bacillati</taxon>
        <taxon>Actinomycetota</taxon>
        <taxon>Actinomycetes</taxon>
        <taxon>Streptosporangiales</taxon>
        <taxon>Thermomonosporaceae</taxon>
        <taxon>Actinomadura</taxon>
    </lineage>
</organism>
<protein>
    <submittedName>
        <fullName evidence="7">ABC transporter permease</fullName>
    </submittedName>
</protein>
<feature type="domain" description="ABC-2 type transporter transmembrane" evidence="6">
    <location>
        <begin position="9"/>
        <end position="150"/>
    </location>
</feature>
<name>A0ABW3CD70_9ACTN</name>
<dbReference type="InterPro" id="IPR013525">
    <property type="entry name" value="ABC2_TM"/>
</dbReference>